<dbReference type="InterPro" id="IPR000225">
    <property type="entry name" value="Armadillo"/>
</dbReference>
<dbReference type="PANTHER" id="PTHR23315:SF224">
    <property type="entry name" value="U-BOX DOMAIN-CONTAINING PROTEIN 1"/>
    <property type="match status" value="1"/>
</dbReference>
<dbReference type="EMBL" id="JAHRHJ020000001">
    <property type="protein sequence ID" value="KAH9328572.1"/>
    <property type="molecule type" value="Genomic_DNA"/>
</dbReference>
<gene>
    <name evidence="3" type="ORF">KI387_000680</name>
</gene>
<keyword evidence="1" id="KW-0833">Ubl conjugation pathway</keyword>
<evidence type="ECO:0000256" key="1">
    <source>
        <dbReference type="ARBA" id="ARBA00022786"/>
    </source>
</evidence>
<evidence type="ECO:0000256" key="2">
    <source>
        <dbReference type="PROSITE-ProRule" id="PRU00259"/>
    </source>
</evidence>
<feature type="repeat" description="ARM" evidence="2">
    <location>
        <begin position="88"/>
        <end position="126"/>
    </location>
</feature>
<dbReference type="Proteomes" id="UP000824469">
    <property type="component" value="Unassembled WGS sequence"/>
</dbReference>
<dbReference type="InterPro" id="IPR016024">
    <property type="entry name" value="ARM-type_fold"/>
</dbReference>
<evidence type="ECO:0000313" key="3">
    <source>
        <dbReference type="EMBL" id="KAH9328572.1"/>
    </source>
</evidence>
<protein>
    <submittedName>
        <fullName evidence="3">Uncharacterized protein</fullName>
    </submittedName>
</protein>
<proteinExistence type="predicted"/>
<accession>A0AA38GSX1</accession>
<keyword evidence="4" id="KW-1185">Reference proteome</keyword>
<name>A0AA38GSX1_TAXCH</name>
<organism evidence="3 4">
    <name type="scientific">Taxus chinensis</name>
    <name type="common">Chinese yew</name>
    <name type="synonym">Taxus wallichiana var. chinensis</name>
    <dbReference type="NCBI Taxonomy" id="29808"/>
    <lineage>
        <taxon>Eukaryota</taxon>
        <taxon>Viridiplantae</taxon>
        <taxon>Streptophyta</taxon>
        <taxon>Embryophyta</taxon>
        <taxon>Tracheophyta</taxon>
        <taxon>Spermatophyta</taxon>
        <taxon>Pinopsida</taxon>
        <taxon>Pinidae</taxon>
        <taxon>Conifers II</taxon>
        <taxon>Cupressales</taxon>
        <taxon>Taxaceae</taxon>
        <taxon>Taxus</taxon>
    </lineage>
</organism>
<reference evidence="3 4" key="1">
    <citation type="journal article" date="2021" name="Nat. Plants">
        <title>The Taxus genome provides insights into paclitaxel biosynthesis.</title>
        <authorList>
            <person name="Xiong X."/>
            <person name="Gou J."/>
            <person name="Liao Q."/>
            <person name="Li Y."/>
            <person name="Zhou Q."/>
            <person name="Bi G."/>
            <person name="Li C."/>
            <person name="Du R."/>
            <person name="Wang X."/>
            <person name="Sun T."/>
            <person name="Guo L."/>
            <person name="Liang H."/>
            <person name="Lu P."/>
            <person name="Wu Y."/>
            <person name="Zhang Z."/>
            <person name="Ro D.K."/>
            <person name="Shang Y."/>
            <person name="Huang S."/>
            <person name="Yan J."/>
        </authorList>
    </citation>
    <scope>NUCLEOTIDE SEQUENCE [LARGE SCALE GENOMIC DNA]</scope>
    <source>
        <strain evidence="3">Ta-2019</strain>
    </source>
</reference>
<evidence type="ECO:0000313" key="4">
    <source>
        <dbReference type="Proteomes" id="UP000824469"/>
    </source>
</evidence>
<dbReference type="PROSITE" id="PS50176">
    <property type="entry name" value="ARM_REPEAT"/>
    <property type="match status" value="1"/>
</dbReference>
<dbReference type="SUPFAM" id="SSF48371">
    <property type="entry name" value="ARM repeat"/>
    <property type="match status" value="1"/>
</dbReference>
<dbReference type="InterPro" id="IPR011989">
    <property type="entry name" value="ARM-like"/>
</dbReference>
<dbReference type="AlphaFoldDB" id="A0AA38GSX1"/>
<dbReference type="Pfam" id="PF00514">
    <property type="entry name" value="Arm"/>
    <property type="match status" value="1"/>
</dbReference>
<comment type="caution">
    <text evidence="3">The sequence shown here is derived from an EMBL/GenBank/DDBJ whole genome shotgun (WGS) entry which is preliminary data.</text>
</comment>
<dbReference type="PANTHER" id="PTHR23315">
    <property type="entry name" value="U BOX DOMAIN-CONTAINING"/>
    <property type="match status" value="1"/>
</dbReference>
<sequence length="133" mass="14829">MKSKAERALERTSKHAILATVDCEDSYANPHNFSLLGFSRLDAIPNDHLYQVENICSGMPEVEKHVTCKLCLLVKCGMEKRACIAEVGAVLFLVPLLSSEDSKTQENVVTTLLNLSIDHNKKAMIMDTPDYDF</sequence>
<dbReference type="Gene3D" id="1.25.10.10">
    <property type="entry name" value="Leucine-rich Repeat Variant"/>
    <property type="match status" value="1"/>
</dbReference>